<gene>
    <name evidence="1" type="ORF">DPMN_016540</name>
</gene>
<reference evidence="1" key="1">
    <citation type="journal article" date="2019" name="bioRxiv">
        <title>The Genome of the Zebra Mussel, Dreissena polymorpha: A Resource for Invasive Species Research.</title>
        <authorList>
            <person name="McCartney M.A."/>
            <person name="Auch B."/>
            <person name="Kono T."/>
            <person name="Mallez S."/>
            <person name="Zhang Y."/>
            <person name="Obille A."/>
            <person name="Becker A."/>
            <person name="Abrahante J.E."/>
            <person name="Garbe J."/>
            <person name="Badalamenti J.P."/>
            <person name="Herman A."/>
            <person name="Mangelson H."/>
            <person name="Liachko I."/>
            <person name="Sullivan S."/>
            <person name="Sone E.D."/>
            <person name="Koren S."/>
            <person name="Silverstein K.A.T."/>
            <person name="Beckman K.B."/>
            <person name="Gohl D.M."/>
        </authorList>
    </citation>
    <scope>NUCLEOTIDE SEQUENCE</scope>
    <source>
        <strain evidence="1">Duluth1</strain>
        <tissue evidence="1">Whole animal</tissue>
    </source>
</reference>
<dbReference type="Proteomes" id="UP000828390">
    <property type="component" value="Unassembled WGS sequence"/>
</dbReference>
<comment type="caution">
    <text evidence="1">The sequence shown here is derived from an EMBL/GenBank/DDBJ whole genome shotgun (WGS) entry which is preliminary data.</text>
</comment>
<sequence>MWRRLEGRRISQALDPSGKLTGHKPRKKVPALGGYDLKWTGTIFILGRDNIRTKVWGKFHKNWTKNTHAQMNSLYPLKENCQGQTRTIFELGQDIISTKYNVLSKIQDLTKNITS</sequence>
<protein>
    <submittedName>
        <fullName evidence="1">Uncharacterized protein</fullName>
    </submittedName>
</protein>
<keyword evidence="2" id="KW-1185">Reference proteome</keyword>
<accession>A0A9D4NFU2</accession>
<name>A0A9D4NFU2_DREPO</name>
<dbReference type="EMBL" id="JAIWYP010000001">
    <property type="protein sequence ID" value="KAH3892422.1"/>
    <property type="molecule type" value="Genomic_DNA"/>
</dbReference>
<organism evidence="1 2">
    <name type="scientific">Dreissena polymorpha</name>
    <name type="common">Zebra mussel</name>
    <name type="synonym">Mytilus polymorpha</name>
    <dbReference type="NCBI Taxonomy" id="45954"/>
    <lineage>
        <taxon>Eukaryota</taxon>
        <taxon>Metazoa</taxon>
        <taxon>Spiralia</taxon>
        <taxon>Lophotrochozoa</taxon>
        <taxon>Mollusca</taxon>
        <taxon>Bivalvia</taxon>
        <taxon>Autobranchia</taxon>
        <taxon>Heteroconchia</taxon>
        <taxon>Euheterodonta</taxon>
        <taxon>Imparidentia</taxon>
        <taxon>Neoheterodontei</taxon>
        <taxon>Myida</taxon>
        <taxon>Dreissenoidea</taxon>
        <taxon>Dreissenidae</taxon>
        <taxon>Dreissena</taxon>
    </lineage>
</organism>
<reference evidence="1" key="2">
    <citation type="submission" date="2020-11" db="EMBL/GenBank/DDBJ databases">
        <authorList>
            <person name="McCartney M.A."/>
            <person name="Auch B."/>
            <person name="Kono T."/>
            <person name="Mallez S."/>
            <person name="Becker A."/>
            <person name="Gohl D.M."/>
            <person name="Silverstein K.A.T."/>
            <person name="Koren S."/>
            <person name="Bechman K.B."/>
            <person name="Herman A."/>
            <person name="Abrahante J.E."/>
            <person name="Garbe J."/>
        </authorList>
    </citation>
    <scope>NUCLEOTIDE SEQUENCE</scope>
    <source>
        <strain evidence="1">Duluth1</strain>
        <tissue evidence="1">Whole animal</tissue>
    </source>
</reference>
<evidence type="ECO:0000313" key="1">
    <source>
        <dbReference type="EMBL" id="KAH3892422.1"/>
    </source>
</evidence>
<dbReference type="AlphaFoldDB" id="A0A9D4NFU2"/>
<proteinExistence type="predicted"/>
<evidence type="ECO:0000313" key="2">
    <source>
        <dbReference type="Proteomes" id="UP000828390"/>
    </source>
</evidence>